<dbReference type="Proteomes" id="UP001175211">
    <property type="component" value="Unassembled WGS sequence"/>
</dbReference>
<dbReference type="GeneID" id="85360869"/>
<dbReference type="AlphaFoldDB" id="A0AA39KG77"/>
<comment type="caution">
    <text evidence="1">The sequence shown here is derived from an EMBL/GenBank/DDBJ whole genome shotgun (WGS) entry which is preliminary data.</text>
</comment>
<accession>A0AA39KG77</accession>
<evidence type="ECO:0000313" key="1">
    <source>
        <dbReference type="EMBL" id="KAK0459174.1"/>
    </source>
</evidence>
<name>A0AA39KG77_ARMTA</name>
<dbReference type="EMBL" id="JAUEPS010000015">
    <property type="protein sequence ID" value="KAK0459174.1"/>
    <property type="molecule type" value="Genomic_DNA"/>
</dbReference>
<organism evidence="1 2">
    <name type="scientific">Armillaria tabescens</name>
    <name type="common">Ringless honey mushroom</name>
    <name type="synonym">Agaricus tabescens</name>
    <dbReference type="NCBI Taxonomy" id="1929756"/>
    <lineage>
        <taxon>Eukaryota</taxon>
        <taxon>Fungi</taxon>
        <taxon>Dikarya</taxon>
        <taxon>Basidiomycota</taxon>
        <taxon>Agaricomycotina</taxon>
        <taxon>Agaricomycetes</taxon>
        <taxon>Agaricomycetidae</taxon>
        <taxon>Agaricales</taxon>
        <taxon>Marasmiineae</taxon>
        <taxon>Physalacriaceae</taxon>
        <taxon>Desarmillaria</taxon>
    </lineage>
</organism>
<sequence length="92" mass="10131">MPLTASIPEDQTQPSSLSTFAPGRFAKLPFISGANLDEGTEQRLLRLPWNSQSQIRNYIAAALDRFLLLYLDDPVLGSSYGTGYQTLGIRQA</sequence>
<reference evidence="1" key="1">
    <citation type="submission" date="2023-06" db="EMBL/GenBank/DDBJ databases">
        <authorList>
            <consortium name="Lawrence Berkeley National Laboratory"/>
            <person name="Ahrendt S."/>
            <person name="Sahu N."/>
            <person name="Indic B."/>
            <person name="Wong-Bajracharya J."/>
            <person name="Merenyi Z."/>
            <person name="Ke H.-M."/>
            <person name="Monk M."/>
            <person name="Kocsube S."/>
            <person name="Drula E."/>
            <person name="Lipzen A."/>
            <person name="Balint B."/>
            <person name="Henrissat B."/>
            <person name="Andreopoulos B."/>
            <person name="Martin F.M."/>
            <person name="Harder C.B."/>
            <person name="Rigling D."/>
            <person name="Ford K.L."/>
            <person name="Foster G.D."/>
            <person name="Pangilinan J."/>
            <person name="Papanicolaou A."/>
            <person name="Barry K."/>
            <person name="LaButti K."/>
            <person name="Viragh M."/>
            <person name="Koriabine M."/>
            <person name="Yan M."/>
            <person name="Riley R."/>
            <person name="Champramary S."/>
            <person name="Plett K.L."/>
            <person name="Tsai I.J."/>
            <person name="Slot J."/>
            <person name="Sipos G."/>
            <person name="Plett J."/>
            <person name="Nagy L.G."/>
            <person name="Grigoriev I.V."/>
        </authorList>
    </citation>
    <scope>NUCLEOTIDE SEQUENCE</scope>
    <source>
        <strain evidence="1">CCBAS 213</strain>
    </source>
</reference>
<proteinExistence type="predicted"/>
<protein>
    <submittedName>
        <fullName evidence="1">Uncharacterized protein</fullName>
    </submittedName>
</protein>
<dbReference type="RefSeq" id="XP_060331400.1">
    <property type="nucleotide sequence ID" value="XM_060477321.1"/>
</dbReference>
<gene>
    <name evidence="1" type="ORF">EV420DRAFT_1642163</name>
</gene>
<keyword evidence="2" id="KW-1185">Reference proteome</keyword>
<evidence type="ECO:0000313" key="2">
    <source>
        <dbReference type="Proteomes" id="UP001175211"/>
    </source>
</evidence>